<feature type="region of interest" description="Disordered" evidence="1">
    <location>
        <begin position="66"/>
        <end position="85"/>
    </location>
</feature>
<name>A0AB40AN53_DIOCR</name>
<dbReference type="RefSeq" id="XP_039116462.1">
    <property type="nucleotide sequence ID" value="XM_039260528.1"/>
</dbReference>
<sequence>MMIFESLDSLWFFSNILSHSSSPIPCTNAHTIKFQTSNSQPHHPVNTLKTTKLETEFDVQVLPLKAEKPKKSRATKEKEKQKLEHQKNDIEDGLVEELVFLGLSLQQLSVKQRMKTGMAFHCCSMPPLNDGLAMKKHLKSWAHAVACTVR</sequence>
<gene>
    <name evidence="3" type="primary">LOC120251880</name>
</gene>
<organism evidence="2 3">
    <name type="scientific">Dioscorea cayennensis subsp. rotundata</name>
    <name type="common">White Guinea yam</name>
    <name type="synonym">Dioscorea rotundata</name>
    <dbReference type="NCBI Taxonomy" id="55577"/>
    <lineage>
        <taxon>Eukaryota</taxon>
        <taxon>Viridiplantae</taxon>
        <taxon>Streptophyta</taxon>
        <taxon>Embryophyta</taxon>
        <taxon>Tracheophyta</taxon>
        <taxon>Spermatophyta</taxon>
        <taxon>Magnoliopsida</taxon>
        <taxon>Liliopsida</taxon>
        <taxon>Dioscoreales</taxon>
        <taxon>Dioscoreaceae</taxon>
        <taxon>Dioscorea</taxon>
    </lineage>
</organism>
<proteinExistence type="predicted"/>
<dbReference type="AlphaFoldDB" id="A0AB40AN53"/>
<dbReference type="PANTHER" id="PTHR33785:SF8">
    <property type="entry name" value="BZIP DOMAIN-CONTAINING PROTEIN"/>
    <property type="match status" value="1"/>
</dbReference>
<dbReference type="GeneID" id="120251880"/>
<evidence type="ECO:0000256" key="1">
    <source>
        <dbReference type="SAM" id="MobiDB-lite"/>
    </source>
</evidence>
<keyword evidence="2" id="KW-1185">Reference proteome</keyword>
<evidence type="ECO:0000313" key="3">
    <source>
        <dbReference type="RefSeq" id="XP_039116462.1"/>
    </source>
</evidence>
<dbReference type="Proteomes" id="UP001515500">
    <property type="component" value="Chromosome 20"/>
</dbReference>
<evidence type="ECO:0000313" key="2">
    <source>
        <dbReference type="Proteomes" id="UP001515500"/>
    </source>
</evidence>
<reference evidence="3" key="1">
    <citation type="submission" date="2025-08" db="UniProtKB">
        <authorList>
            <consortium name="RefSeq"/>
        </authorList>
    </citation>
    <scope>IDENTIFICATION</scope>
</reference>
<protein>
    <submittedName>
        <fullName evidence="3">Uncharacterized protein LOC120251880</fullName>
    </submittedName>
</protein>
<accession>A0AB40AN53</accession>
<dbReference type="PANTHER" id="PTHR33785">
    <property type="entry name" value="OS06G0550800 PROTEIN"/>
    <property type="match status" value="1"/>
</dbReference>